<reference evidence="5" key="2">
    <citation type="journal article" date="2023" name="Science">
        <title>Genomic signatures of disease resistance in endangered staghorn corals.</title>
        <authorList>
            <person name="Vollmer S.V."/>
            <person name="Selwyn J.D."/>
            <person name="Despard B.A."/>
            <person name="Roesel C.L."/>
        </authorList>
    </citation>
    <scope>NUCLEOTIDE SEQUENCE</scope>
    <source>
        <strain evidence="5">K2</strain>
    </source>
</reference>
<evidence type="ECO:0000313" key="5">
    <source>
        <dbReference type="EMBL" id="KAK2551996.1"/>
    </source>
</evidence>
<dbReference type="Pfam" id="PF13359">
    <property type="entry name" value="DDE_Tnp_4"/>
    <property type="match status" value="1"/>
</dbReference>
<dbReference type="AlphaFoldDB" id="A0AAD9PZQ2"/>
<evidence type="ECO:0000259" key="4">
    <source>
        <dbReference type="Pfam" id="PF13359"/>
    </source>
</evidence>
<evidence type="ECO:0000256" key="2">
    <source>
        <dbReference type="ARBA" id="ARBA00022723"/>
    </source>
</evidence>
<dbReference type="Proteomes" id="UP001249851">
    <property type="component" value="Unassembled WGS sequence"/>
</dbReference>
<dbReference type="EMBL" id="JARQWQ010000091">
    <property type="protein sequence ID" value="KAK2551996.1"/>
    <property type="molecule type" value="Genomic_DNA"/>
</dbReference>
<dbReference type="GO" id="GO:0046872">
    <property type="term" value="F:metal ion binding"/>
    <property type="evidence" value="ECO:0007669"/>
    <property type="project" value="UniProtKB-KW"/>
</dbReference>
<feature type="region of interest" description="Disordered" evidence="3">
    <location>
        <begin position="559"/>
        <end position="580"/>
    </location>
</feature>
<name>A0AAD9PZQ2_ACRCE</name>
<keyword evidence="2" id="KW-0479">Metal-binding</keyword>
<protein>
    <submittedName>
        <fullName evidence="5">Protein ALP1-like</fullName>
    </submittedName>
</protein>
<feature type="non-terminal residue" evidence="5">
    <location>
        <position position="1"/>
    </location>
</feature>
<dbReference type="PANTHER" id="PTHR47027:SF20">
    <property type="entry name" value="REVERSE TRANSCRIPTASE-LIKE PROTEIN WITH RNA-DIRECTED DNA POLYMERASE DOMAIN"/>
    <property type="match status" value="1"/>
</dbReference>
<reference evidence="5" key="1">
    <citation type="journal article" date="2023" name="G3 (Bethesda)">
        <title>Whole genome assembly and annotation of the endangered Caribbean coral Acropora cervicornis.</title>
        <authorList>
            <person name="Selwyn J.D."/>
            <person name="Vollmer S.V."/>
        </authorList>
    </citation>
    <scope>NUCLEOTIDE SEQUENCE</scope>
    <source>
        <strain evidence="5">K2</strain>
    </source>
</reference>
<evidence type="ECO:0000313" key="6">
    <source>
        <dbReference type="Proteomes" id="UP001249851"/>
    </source>
</evidence>
<dbReference type="PANTHER" id="PTHR47027">
    <property type="entry name" value="REVERSE TRANSCRIPTASE DOMAIN-CONTAINING PROTEIN"/>
    <property type="match status" value="1"/>
</dbReference>
<feature type="domain" description="DDE Tnp4" evidence="4">
    <location>
        <begin position="412"/>
        <end position="547"/>
    </location>
</feature>
<comment type="caution">
    <text evidence="5">The sequence shown here is derived from an EMBL/GenBank/DDBJ whole genome shotgun (WGS) entry which is preliminary data.</text>
</comment>
<evidence type="ECO:0000256" key="3">
    <source>
        <dbReference type="SAM" id="MobiDB-lite"/>
    </source>
</evidence>
<accession>A0AAD9PZQ2</accession>
<organism evidence="5 6">
    <name type="scientific">Acropora cervicornis</name>
    <name type="common">Staghorn coral</name>
    <dbReference type="NCBI Taxonomy" id="6130"/>
    <lineage>
        <taxon>Eukaryota</taxon>
        <taxon>Metazoa</taxon>
        <taxon>Cnidaria</taxon>
        <taxon>Anthozoa</taxon>
        <taxon>Hexacorallia</taxon>
        <taxon>Scleractinia</taxon>
        <taxon>Astrocoeniina</taxon>
        <taxon>Acroporidae</taxon>
        <taxon>Acropora</taxon>
    </lineage>
</organism>
<gene>
    <name evidence="5" type="ORF">P5673_027002</name>
</gene>
<sequence length="591" mass="67836">FTYLGCTISSDAKIDKEIDNRLAKANSSFGRLYKRVWNNKCLKCKTKIRVYRAVVLTTLLFSSETWVIYRSHIRLLERFHQRCLHTILNIHWSDLITNVEVLEQAEVPSIETMILKYQLRWAGHVSRLEDHRLPKIVMFGELSSGHRDRGAPKKRFKENLKKSLTACNIDHRQWSNLAADRVAWHHTIHQAAAQFKLDRKNSLKDKRQRRKARAAPTTTPNFSFPCSHCSRPCLSRIGLEISKVAVACNDTTEYYCQAVQDKFDVEKPEHARRSVWSLSRPQLWFERMLNDRSLDGWWKENFRVSRATFEYICRLVGPALSPQDTAMRAAGPVEKRVSTSLWRLATGDCYRTCGLMMGVSKSTAIQCCHEFVHELNSLQGDFIEFSITRQDSLKKIEGFSQISKIPNVVAAMDGTHIPIKAPLNNHEDYFNRKHFYSYVMQAVVDSHGLYLSVSTGYPSSLHDARVLRLSEILHHSATNRWRLCPVKDNGTLTREQKKFNKQLSKARIVSEHAIGKTKGRWRVLDKRLDEDSDRIPDTIIAACVLHNICTLRGENYDISDDSNDSDSEDDEDPTPGANATLQAVVDYVADL</sequence>
<proteinExistence type="predicted"/>
<dbReference type="InterPro" id="IPR027806">
    <property type="entry name" value="HARBI1_dom"/>
</dbReference>
<keyword evidence="6" id="KW-1185">Reference proteome</keyword>
<feature type="compositionally biased region" description="Acidic residues" evidence="3">
    <location>
        <begin position="559"/>
        <end position="573"/>
    </location>
</feature>
<comment type="cofactor">
    <cofactor evidence="1">
        <name>a divalent metal cation</name>
        <dbReference type="ChEBI" id="CHEBI:60240"/>
    </cofactor>
</comment>
<evidence type="ECO:0000256" key="1">
    <source>
        <dbReference type="ARBA" id="ARBA00001968"/>
    </source>
</evidence>